<evidence type="ECO:0000259" key="4">
    <source>
        <dbReference type="PROSITE" id="PS50977"/>
    </source>
</evidence>
<dbReference type="EMBL" id="BONC01000033">
    <property type="protein sequence ID" value="GIF58437.1"/>
    <property type="molecule type" value="Genomic_DNA"/>
</dbReference>
<dbReference type="Gene3D" id="1.10.357.10">
    <property type="entry name" value="Tetracycline Repressor, domain 2"/>
    <property type="match status" value="1"/>
</dbReference>
<keyword evidence="3" id="KW-0812">Transmembrane</keyword>
<evidence type="ECO:0000256" key="2">
    <source>
        <dbReference type="PROSITE-ProRule" id="PRU00335"/>
    </source>
</evidence>
<feature type="domain" description="HTH tetR-type" evidence="4">
    <location>
        <begin position="16"/>
        <end position="76"/>
    </location>
</feature>
<dbReference type="Proteomes" id="UP000624325">
    <property type="component" value="Unassembled WGS sequence"/>
</dbReference>
<evidence type="ECO:0000313" key="6">
    <source>
        <dbReference type="Proteomes" id="UP000624325"/>
    </source>
</evidence>
<gene>
    <name evidence="5" type="ORF">Air01nite_45320</name>
</gene>
<evidence type="ECO:0000313" key="5">
    <source>
        <dbReference type="EMBL" id="GIF58437.1"/>
    </source>
</evidence>
<keyword evidence="1 2" id="KW-0238">DNA-binding</keyword>
<dbReference type="Pfam" id="PF00440">
    <property type="entry name" value="TetR_N"/>
    <property type="match status" value="1"/>
</dbReference>
<feature type="DNA-binding region" description="H-T-H motif" evidence="2">
    <location>
        <begin position="39"/>
        <end position="58"/>
    </location>
</feature>
<comment type="caution">
    <text evidence="5">The sequence shown here is derived from an EMBL/GenBank/DDBJ whole genome shotgun (WGS) entry which is preliminary data.</text>
</comment>
<dbReference type="PROSITE" id="PS50977">
    <property type="entry name" value="HTH_TETR_2"/>
    <property type="match status" value="1"/>
</dbReference>
<accession>A0ABQ4C6N9</accession>
<dbReference type="PANTHER" id="PTHR30055">
    <property type="entry name" value="HTH-TYPE TRANSCRIPTIONAL REGULATOR RUTR"/>
    <property type="match status" value="1"/>
</dbReference>
<dbReference type="SUPFAM" id="SSF46689">
    <property type="entry name" value="Homeodomain-like"/>
    <property type="match status" value="1"/>
</dbReference>
<keyword evidence="6" id="KW-1185">Reference proteome</keyword>
<dbReference type="PANTHER" id="PTHR30055:SF226">
    <property type="entry name" value="HTH-TYPE TRANSCRIPTIONAL REGULATOR PKSA"/>
    <property type="match status" value="1"/>
</dbReference>
<organism evidence="5 6">
    <name type="scientific">Asanoa iriomotensis</name>
    <dbReference type="NCBI Taxonomy" id="234613"/>
    <lineage>
        <taxon>Bacteria</taxon>
        <taxon>Bacillati</taxon>
        <taxon>Actinomycetota</taxon>
        <taxon>Actinomycetes</taxon>
        <taxon>Micromonosporales</taxon>
        <taxon>Micromonosporaceae</taxon>
        <taxon>Asanoa</taxon>
    </lineage>
</organism>
<dbReference type="InterPro" id="IPR009057">
    <property type="entry name" value="Homeodomain-like_sf"/>
</dbReference>
<protein>
    <submittedName>
        <fullName evidence="5">TetR family transcriptional regulator</fullName>
    </submittedName>
</protein>
<sequence length="231" mass="24825">MSVTTFQRARHPEQVEARRTAILGAARAMLAERGVAEISLRELADRIGLAKSNVLRYYDSREAIFLEVLDEEWVGWLDAVEAGLADVPAGDPEGVATVLAATLDGRDLLCELVAAMSAVLERNITIEFARVFKRRAMANHERLAALVRDRLPALGPAGAAFFGGAVFVIIAGLWPYAHPTDVVATVSAELGAPPARESFRANLREGLANQLVGQLARGGAPRPPGEPRIDL</sequence>
<feature type="transmembrane region" description="Helical" evidence="3">
    <location>
        <begin position="157"/>
        <end position="177"/>
    </location>
</feature>
<proteinExistence type="predicted"/>
<reference evidence="5 6" key="1">
    <citation type="submission" date="2021-01" db="EMBL/GenBank/DDBJ databases">
        <title>Whole genome shotgun sequence of Asanoa iriomotensis NBRC 100142.</title>
        <authorList>
            <person name="Komaki H."/>
            <person name="Tamura T."/>
        </authorList>
    </citation>
    <scope>NUCLEOTIDE SEQUENCE [LARGE SCALE GENOMIC DNA]</scope>
    <source>
        <strain evidence="5 6">NBRC 100142</strain>
    </source>
</reference>
<evidence type="ECO:0000256" key="1">
    <source>
        <dbReference type="ARBA" id="ARBA00023125"/>
    </source>
</evidence>
<dbReference type="InterPro" id="IPR001647">
    <property type="entry name" value="HTH_TetR"/>
</dbReference>
<name>A0ABQ4C6N9_9ACTN</name>
<dbReference type="PRINTS" id="PR00455">
    <property type="entry name" value="HTHTETR"/>
</dbReference>
<keyword evidence="3" id="KW-0472">Membrane</keyword>
<evidence type="ECO:0000256" key="3">
    <source>
        <dbReference type="SAM" id="Phobius"/>
    </source>
</evidence>
<dbReference type="Pfam" id="PF17929">
    <property type="entry name" value="TetR_C_34"/>
    <property type="match status" value="1"/>
</dbReference>
<dbReference type="InterPro" id="IPR050109">
    <property type="entry name" value="HTH-type_TetR-like_transc_reg"/>
</dbReference>
<dbReference type="InterPro" id="IPR041483">
    <property type="entry name" value="TetR_C_34"/>
</dbReference>
<keyword evidence="3" id="KW-1133">Transmembrane helix</keyword>